<dbReference type="InterPro" id="IPR021151">
    <property type="entry name" value="GINS_A"/>
</dbReference>
<comment type="subcellular location">
    <subcellularLocation>
        <location evidence="1 6">Nucleus</location>
    </subcellularLocation>
</comment>
<evidence type="ECO:0000256" key="2">
    <source>
        <dbReference type="ARBA" id="ARBA00008187"/>
    </source>
</evidence>
<dbReference type="PIRSF" id="PIRSF007764">
    <property type="entry name" value="Sld5"/>
    <property type="match status" value="1"/>
</dbReference>
<feature type="domain" description="GINS subunit" evidence="7">
    <location>
        <begin position="29"/>
        <end position="109"/>
    </location>
</feature>
<gene>
    <name evidence="9" type="ORF">FIBSPDRAFT_738254</name>
    <name evidence="10" type="ORF">FIBSPDRAFT_909966</name>
</gene>
<protein>
    <recommendedName>
        <fullName evidence="3 6">DNA replication complex GINS protein SLD5</fullName>
    </recommendedName>
</protein>
<dbReference type="PANTHER" id="PTHR21206:SF0">
    <property type="entry name" value="DNA REPLICATION COMPLEX GINS PROTEIN SLD5"/>
    <property type="match status" value="1"/>
</dbReference>
<dbReference type="InterPro" id="IPR008591">
    <property type="entry name" value="GINS_Sld5"/>
</dbReference>
<evidence type="ECO:0000256" key="3">
    <source>
        <dbReference type="ARBA" id="ARBA00014804"/>
    </source>
</evidence>
<evidence type="ECO:0000256" key="6">
    <source>
        <dbReference type="PIRNR" id="PIRNR007764"/>
    </source>
</evidence>
<dbReference type="GO" id="GO:0000727">
    <property type="term" value="P:double-strand break repair via break-induced replication"/>
    <property type="evidence" value="ECO:0007669"/>
    <property type="project" value="TreeGrafter"/>
</dbReference>
<name>A0A166LDW1_9AGAM</name>
<sequence length="190" mass="21770">MNERHAPDLLPAQQVLLAGLLDHIHRQTDTVQTLRADPSSSEEDHFRIMLVQTEIERVKFIVRSYVRTRLFKIEKYARFITMNEELQMRMTATEQEHARRHADLTDEHFFSSVLQSLPPPQRALDEEFDLVPAMIAGPDLNRAVIARARSDCPALEYPNGKTGTFSKGNVVLTPYNVVERLVEEGFAELV</sequence>
<evidence type="ECO:0000313" key="11">
    <source>
        <dbReference type="Proteomes" id="UP000076532"/>
    </source>
</evidence>
<evidence type="ECO:0000259" key="7">
    <source>
        <dbReference type="Pfam" id="PF05916"/>
    </source>
</evidence>
<keyword evidence="11" id="KW-1185">Reference proteome</keyword>
<keyword evidence="5 6" id="KW-0539">Nucleus</keyword>
<dbReference type="GO" id="GO:0006261">
    <property type="term" value="P:DNA-templated DNA replication"/>
    <property type="evidence" value="ECO:0007669"/>
    <property type="project" value="InterPro"/>
</dbReference>
<dbReference type="Pfam" id="PF05916">
    <property type="entry name" value="Sld5"/>
    <property type="match status" value="1"/>
</dbReference>
<evidence type="ECO:0000313" key="9">
    <source>
        <dbReference type="EMBL" id="KZP22849.1"/>
    </source>
</evidence>
<dbReference type="OrthoDB" id="338231at2759"/>
<dbReference type="STRING" id="436010.A0A166LDW1"/>
<dbReference type="GO" id="GO:0000811">
    <property type="term" value="C:GINS complex"/>
    <property type="evidence" value="ECO:0007669"/>
    <property type="project" value="UniProtKB-UniRule"/>
</dbReference>
<dbReference type="PANTHER" id="PTHR21206">
    <property type="entry name" value="SLD5 PROTEIN"/>
    <property type="match status" value="1"/>
</dbReference>
<dbReference type="CDD" id="cd11711">
    <property type="entry name" value="GINS_A_Sld5"/>
    <property type="match status" value="1"/>
</dbReference>
<dbReference type="InterPro" id="IPR031633">
    <property type="entry name" value="SLD5_C"/>
</dbReference>
<evidence type="ECO:0000256" key="5">
    <source>
        <dbReference type="ARBA" id="ARBA00023242"/>
    </source>
</evidence>
<dbReference type="Proteomes" id="UP000076532">
    <property type="component" value="Unassembled WGS sequence"/>
</dbReference>
<organism evidence="9 11">
    <name type="scientific">Athelia psychrophila</name>
    <dbReference type="NCBI Taxonomy" id="1759441"/>
    <lineage>
        <taxon>Eukaryota</taxon>
        <taxon>Fungi</taxon>
        <taxon>Dikarya</taxon>
        <taxon>Basidiomycota</taxon>
        <taxon>Agaricomycotina</taxon>
        <taxon>Agaricomycetes</taxon>
        <taxon>Agaricomycetidae</taxon>
        <taxon>Atheliales</taxon>
        <taxon>Atheliaceae</taxon>
        <taxon>Athelia</taxon>
    </lineage>
</organism>
<dbReference type="EMBL" id="KV417536">
    <property type="protein sequence ID" value="KZP22849.1"/>
    <property type="molecule type" value="Genomic_DNA"/>
</dbReference>
<comment type="similarity">
    <text evidence="2 6">Belongs to the GINS4/SLD5 family.</text>
</comment>
<feature type="domain" description="DNA replication complex GINS protein SLD5 C-terminal" evidence="8">
    <location>
        <begin position="138"/>
        <end position="190"/>
    </location>
</feature>
<dbReference type="EMBL" id="KV417527">
    <property type="protein sequence ID" value="KZP24204.1"/>
    <property type="molecule type" value="Genomic_DNA"/>
</dbReference>
<dbReference type="CDD" id="cd21692">
    <property type="entry name" value="GINS_B_Sld5"/>
    <property type="match status" value="1"/>
</dbReference>
<evidence type="ECO:0000259" key="8">
    <source>
        <dbReference type="Pfam" id="PF16922"/>
    </source>
</evidence>
<evidence type="ECO:0000313" key="10">
    <source>
        <dbReference type="EMBL" id="KZP24204.1"/>
    </source>
</evidence>
<dbReference type="Gene3D" id="1.20.58.1030">
    <property type="match status" value="1"/>
</dbReference>
<accession>A0A166LDW1</accession>
<dbReference type="InterPro" id="IPR036224">
    <property type="entry name" value="GINS_bundle-like_dom_sf"/>
</dbReference>
<proteinExistence type="inferred from homology"/>
<keyword evidence="4 6" id="KW-0235">DNA replication</keyword>
<dbReference type="AlphaFoldDB" id="A0A166LDW1"/>
<reference evidence="9 11" key="1">
    <citation type="journal article" date="2016" name="Mol. Biol. Evol.">
        <title>Comparative Genomics of Early-Diverging Mushroom-Forming Fungi Provides Insights into the Origins of Lignocellulose Decay Capabilities.</title>
        <authorList>
            <person name="Nagy L.G."/>
            <person name="Riley R."/>
            <person name="Tritt A."/>
            <person name="Adam C."/>
            <person name="Daum C."/>
            <person name="Floudas D."/>
            <person name="Sun H."/>
            <person name="Yadav J.S."/>
            <person name="Pangilinan J."/>
            <person name="Larsson K.H."/>
            <person name="Matsuura K."/>
            <person name="Barry K."/>
            <person name="Labutti K."/>
            <person name="Kuo R."/>
            <person name="Ohm R.A."/>
            <person name="Bhattacharya S.S."/>
            <person name="Shirouzu T."/>
            <person name="Yoshinaga Y."/>
            <person name="Martin F.M."/>
            <person name="Grigoriev I.V."/>
            <person name="Hibbett D.S."/>
        </authorList>
    </citation>
    <scope>NUCLEOTIDE SEQUENCE [LARGE SCALE GENOMIC DNA]</scope>
    <source>
        <strain evidence="9 11">CBS 109695</strain>
    </source>
</reference>
<dbReference type="Pfam" id="PF16922">
    <property type="entry name" value="SLD5_C"/>
    <property type="match status" value="1"/>
</dbReference>
<evidence type="ECO:0000256" key="4">
    <source>
        <dbReference type="ARBA" id="ARBA00022705"/>
    </source>
</evidence>
<dbReference type="SUPFAM" id="SSF158573">
    <property type="entry name" value="GINS helical bundle-like"/>
    <property type="match status" value="1"/>
</dbReference>
<comment type="function">
    <text evidence="6">The GINS complex plays an essential role in the initiation of DNA replication.</text>
</comment>
<dbReference type="InterPro" id="IPR038749">
    <property type="entry name" value="Sld5_GINS_A"/>
</dbReference>
<evidence type="ECO:0000256" key="1">
    <source>
        <dbReference type="ARBA" id="ARBA00004123"/>
    </source>
</evidence>